<dbReference type="PROSITE" id="PS50893">
    <property type="entry name" value="ABC_TRANSPORTER_2"/>
    <property type="match status" value="2"/>
</dbReference>
<evidence type="ECO:0000259" key="3">
    <source>
        <dbReference type="PROSITE" id="PS50893"/>
    </source>
</evidence>
<dbReference type="InterPro" id="IPR027417">
    <property type="entry name" value="P-loop_NTPase"/>
</dbReference>
<dbReference type="SMART" id="SM00382">
    <property type="entry name" value="AAA"/>
    <property type="match status" value="2"/>
</dbReference>
<dbReference type="NCBIfam" id="NF000355">
    <property type="entry name" value="ribo_prot_ABC_F"/>
    <property type="match status" value="1"/>
</dbReference>
<keyword evidence="5" id="KW-1185">Reference proteome</keyword>
<dbReference type="PROSITE" id="PS00211">
    <property type="entry name" value="ABC_TRANSPORTER_1"/>
    <property type="match status" value="1"/>
</dbReference>
<dbReference type="InterPro" id="IPR017871">
    <property type="entry name" value="ABC_transporter-like_CS"/>
</dbReference>
<dbReference type="Pfam" id="PF00005">
    <property type="entry name" value="ABC_tran"/>
    <property type="match status" value="2"/>
</dbReference>
<dbReference type="SUPFAM" id="SSF52540">
    <property type="entry name" value="P-loop containing nucleoside triphosphate hydrolases"/>
    <property type="match status" value="2"/>
</dbReference>
<dbReference type="EMBL" id="AP018712">
    <property type="protein sequence ID" value="BBE30104.1"/>
    <property type="molecule type" value="Genomic_DNA"/>
</dbReference>
<dbReference type="InterPro" id="IPR003439">
    <property type="entry name" value="ABC_transporter-like_ATP-bd"/>
</dbReference>
<feature type="domain" description="ABC transporter" evidence="3">
    <location>
        <begin position="345"/>
        <end position="527"/>
    </location>
</feature>
<evidence type="ECO:0000256" key="2">
    <source>
        <dbReference type="ARBA" id="ARBA00022840"/>
    </source>
</evidence>
<dbReference type="InterPro" id="IPR051309">
    <property type="entry name" value="ABCF_ATPase"/>
</dbReference>
<dbReference type="RefSeq" id="WP_190615236.1">
    <property type="nucleotide sequence ID" value="NZ_AP018712.1"/>
</dbReference>
<dbReference type="FunFam" id="3.40.50.300:FF:000011">
    <property type="entry name" value="Putative ABC transporter ATP-binding component"/>
    <property type="match status" value="1"/>
</dbReference>
<dbReference type="AlphaFoldDB" id="A0A7G1G505"/>
<protein>
    <submittedName>
        <fullName evidence="4">Lsa family ABC-F type ribosomal protection protein</fullName>
    </submittedName>
</protein>
<evidence type="ECO:0000313" key="4">
    <source>
        <dbReference type="EMBL" id="BBE30104.1"/>
    </source>
</evidence>
<dbReference type="GO" id="GO:0016887">
    <property type="term" value="F:ATP hydrolysis activity"/>
    <property type="evidence" value="ECO:0007669"/>
    <property type="project" value="InterPro"/>
</dbReference>
<keyword evidence="2" id="KW-0067">ATP-binding</keyword>
<gene>
    <name evidence="4" type="ORF">OSSY52_02450</name>
</gene>
<dbReference type="KEGG" id="ocy:OSSY52_02450"/>
<dbReference type="GO" id="GO:0005524">
    <property type="term" value="F:ATP binding"/>
    <property type="evidence" value="ECO:0007669"/>
    <property type="project" value="UniProtKB-KW"/>
</dbReference>
<dbReference type="Gene3D" id="3.40.50.300">
    <property type="entry name" value="P-loop containing nucleotide triphosphate hydrolases"/>
    <property type="match status" value="2"/>
</dbReference>
<proteinExistence type="predicted"/>
<evidence type="ECO:0000256" key="1">
    <source>
        <dbReference type="ARBA" id="ARBA00022741"/>
    </source>
</evidence>
<dbReference type="PANTHER" id="PTHR42855">
    <property type="entry name" value="ABC TRANSPORTER ATP-BINDING SUBUNIT"/>
    <property type="match status" value="1"/>
</dbReference>
<feature type="domain" description="ABC transporter" evidence="3">
    <location>
        <begin position="4"/>
        <end position="247"/>
    </location>
</feature>
<dbReference type="InParanoid" id="A0A7G1G505"/>
<keyword evidence="1" id="KW-0547">Nucleotide-binding</keyword>
<dbReference type="CDD" id="cd03221">
    <property type="entry name" value="ABCF_EF-3"/>
    <property type="match status" value="2"/>
</dbReference>
<accession>A0A7G1G505</accession>
<sequence>MANIKLNNLSFYYTSPYKLIFQNLNLTINVEWKCGLVGKNGRGKTTLLKLLKRDLEPSIGEINIPIKVSYFPFKIEKKYTLTYDILKNLIAPFSDMEKKMDYLLQNKNINEYGEVLEKYTFLNGFIIDTLIEKEFNKMGLKLELLKRPYETLSSGEKTKIMIIAMFLRKDNYLLIDEPTNHLDISSREQLGKYLSKKKNFLVVSHDRYFLDLCIDHIISINKSNVKLLNTNYSELEYNLKLEEDFEKKKNEKIEKKVKNLKEALIRSKVWANNREKDKFKKYHPDTSIIDKGYVGGKAKKLMKMSKNFELNIQKNIEEQKGLLKNVEKNYELKIFNSNKIPNKLLQIYNLNVEYGNNTILKNFNLTLYKKERIAIFGKNGSGKTTLLKAIFNEINIKSGNIYKPKFINFSRVEQVSNWEDTTLYEYIQKKQINENKFRQILGNFEVRGEILDKQAKEFSDGEKKKIDLCLSIVDPVTVLIWDEPLNYIDIPTRLKLEKAILKYEPTMIFIEHDRYFIENIATKIIEIK</sequence>
<dbReference type="Proteomes" id="UP000516361">
    <property type="component" value="Chromosome"/>
</dbReference>
<name>A0A7G1G505_9BACT</name>
<reference evidence="4 5" key="1">
    <citation type="submission" date="2018-06" db="EMBL/GenBank/DDBJ databases">
        <title>Genome sequencing of Oceanotoga sp. sy52.</title>
        <authorList>
            <person name="Mori K."/>
        </authorList>
    </citation>
    <scope>NUCLEOTIDE SEQUENCE [LARGE SCALE GENOMIC DNA]</scope>
    <source>
        <strain evidence="5">sy52</strain>
    </source>
</reference>
<dbReference type="InterPro" id="IPR003593">
    <property type="entry name" value="AAA+_ATPase"/>
</dbReference>
<organism evidence="4 5">
    <name type="scientific">Tepiditoga spiralis</name>
    <dbReference type="NCBI Taxonomy" id="2108365"/>
    <lineage>
        <taxon>Bacteria</taxon>
        <taxon>Thermotogati</taxon>
        <taxon>Thermotogota</taxon>
        <taxon>Thermotogae</taxon>
        <taxon>Petrotogales</taxon>
        <taxon>Petrotogaceae</taxon>
        <taxon>Tepiditoga</taxon>
    </lineage>
</organism>
<evidence type="ECO:0000313" key="5">
    <source>
        <dbReference type="Proteomes" id="UP000516361"/>
    </source>
</evidence>
<dbReference type="PANTHER" id="PTHR42855:SF2">
    <property type="entry name" value="DRUG RESISTANCE ABC TRANSPORTER,ATP-BINDING PROTEIN"/>
    <property type="match status" value="1"/>
</dbReference>